<accession>A0ABX9V3E9</accession>
<reference evidence="2 3" key="1">
    <citation type="submission" date="2018-10" db="EMBL/GenBank/DDBJ databases">
        <title>Pseudomonas sp. GL14 genome.</title>
        <authorList>
            <person name="Peng J."/>
            <person name="Liu Z.-P."/>
        </authorList>
    </citation>
    <scope>NUCLEOTIDE SEQUENCE [LARGE SCALE GENOMIC DNA]</scope>
    <source>
        <strain evidence="2 3">GL14</strain>
    </source>
</reference>
<dbReference type="GeneID" id="84609833"/>
<feature type="transmembrane region" description="Helical" evidence="1">
    <location>
        <begin position="105"/>
        <end position="126"/>
    </location>
</feature>
<proteinExistence type="predicted"/>
<keyword evidence="1" id="KW-0812">Transmembrane</keyword>
<keyword evidence="3" id="KW-1185">Reference proteome</keyword>
<evidence type="ECO:0000313" key="2">
    <source>
        <dbReference type="EMBL" id="RMI00319.1"/>
    </source>
</evidence>
<sequence>MIDINSWPLQLQIAFGLAPFVIGAIGQVITIYMAYHDLDEMKAAFPQSNHIRNQLTVWSGSGFVARYMQVNAITGAVLLSNFYLRRGELEPEEVERFPKHLKPRMLWSTWLLGTSLAWLFLTVGLLKLSGVD</sequence>
<gene>
    <name evidence="2" type="ORF">EA795_12370</name>
</gene>
<organism evidence="2 3">
    <name type="scientific">Stutzerimonas nitrititolerans</name>
    <dbReference type="NCBI Taxonomy" id="2482751"/>
    <lineage>
        <taxon>Bacteria</taxon>
        <taxon>Pseudomonadati</taxon>
        <taxon>Pseudomonadota</taxon>
        <taxon>Gammaproteobacteria</taxon>
        <taxon>Pseudomonadales</taxon>
        <taxon>Pseudomonadaceae</taxon>
        <taxon>Stutzerimonas</taxon>
    </lineage>
</organism>
<evidence type="ECO:0000256" key="1">
    <source>
        <dbReference type="SAM" id="Phobius"/>
    </source>
</evidence>
<keyword evidence="1" id="KW-0472">Membrane</keyword>
<name>A0ABX9V3E9_9GAMM</name>
<dbReference type="EMBL" id="RFFL01000009">
    <property type="protein sequence ID" value="RMI00319.1"/>
    <property type="molecule type" value="Genomic_DNA"/>
</dbReference>
<comment type="caution">
    <text evidence="2">The sequence shown here is derived from an EMBL/GenBank/DDBJ whole genome shotgun (WGS) entry which is preliminary data.</text>
</comment>
<dbReference type="Proteomes" id="UP000269134">
    <property type="component" value="Unassembled WGS sequence"/>
</dbReference>
<feature type="transmembrane region" description="Helical" evidence="1">
    <location>
        <begin position="12"/>
        <end position="35"/>
    </location>
</feature>
<protein>
    <submittedName>
        <fullName evidence="2">Uncharacterized protein</fullName>
    </submittedName>
</protein>
<feature type="transmembrane region" description="Helical" evidence="1">
    <location>
        <begin position="64"/>
        <end position="84"/>
    </location>
</feature>
<dbReference type="RefSeq" id="WP_122077589.1">
    <property type="nucleotide sequence ID" value="NZ_DAMAGG010000007.1"/>
</dbReference>
<keyword evidence="1" id="KW-1133">Transmembrane helix</keyword>
<evidence type="ECO:0000313" key="3">
    <source>
        <dbReference type="Proteomes" id="UP000269134"/>
    </source>
</evidence>